<dbReference type="EMBL" id="LAZR01057091">
    <property type="protein sequence ID" value="KKK72768.1"/>
    <property type="molecule type" value="Genomic_DNA"/>
</dbReference>
<proteinExistence type="predicted"/>
<evidence type="ECO:0000313" key="2">
    <source>
        <dbReference type="EMBL" id="KKK72768.1"/>
    </source>
</evidence>
<accession>A0A0F8XUW1</accession>
<feature type="non-terminal residue" evidence="2">
    <location>
        <position position="133"/>
    </location>
</feature>
<keyword evidence="1" id="KW-0472">Membrane</keyword>
<organism evidence="2">
    <name type="scientific">marine sediment metagenome</name>
    <dbReference type="NCBI Taxonomy" id="412755"/>
    <lineage>
        <taxon>unclassified sequences</taxon>
        <taxon>metagenomes</taxon>
        <taxon>ecological metagenomes</taxon>
    </lineage>
</organism>
<evidence type="ECO:0000256" key="1">
    <source>
        <dbReference type="SAM" id="Phobius"/>
    </source>
</evidence>
<reference evidence="2" key="1">
    <citation type="journal article" date="2015" name="Nature">
        <title>Complex archaea that bridge the gap between prokaryotes and eukaryotes.</title>
        <authorList>
            <person name="Spang A."/>
            <person name="Saw J.H."/>
            <person name="Jorgensen S.L."/>
            <person name="Zaremba-Niedzwiedzka K."/>
            <person name="Martijn J."/>
            <person name="Lind A.E."/>
            <person name="van Eijk R."/>
            <person name="Schleper C."/>
            <person name="Guy L."/>
            <person name="Ettema T.J."/>
        </authorList>
    </citation>
    <scope>NUCLEOTIDE SEQUENCE</scope>
</reference>
<dbReference type="AlphaFoldDB" id="A0A0F8XUW1"/>
<keyword evidence="1" id="KW-0812">Transmembrane</keyword>
<comment type="caution">
    <text evidence="2">The sequence shown here is derived from an EMBL/GenBank/DDBJ whole genome shotgun (WGS) entry which is preliminary data.</text>
</comment>
<protein>
    <submittedName>
        <fullName evidence="2">Uncharacterized protein</fullName>
    </submittedName>
</protein>
<keyword evidence="1" id="KW-1133">Transmembrane helix</keyword>
<feature type="transmembrane region" description="Helical" evidence="1">
    <location>
        <begin position="105"/>
        <end position="126"/>
    </location>
</feature>
<sequence>MRISFARYGRQTTHDETWLMDNKQMGKTPKVASKSFMTVGPTLHYSHSNVLRCWLLAVAAFGVSCFFWSKIVTGSFWSFNLRTITSLEFWHLGRWVVSGVSIFEYPWQISVLGLTMAILAISPVLISQLMKFS</sequence>
<name>A0A0F8XUW1_9ZZZZ</name>
<gene>
    <name evidence="2" type="ORF">LCGC14_2900560</name>
</gene>
<feature type="transmembrane region" description="Helical" evidence="1">
    <location>
        <begin position="53"/>
        <end position="71"/>
    </location>
</feature>